<dbReference type="PANTHER" id="PTHR10963:SF55">
    <property type="entry name" value="GLYCOSIDE HYDROLASE FAMILY 16 PROTEIN"/>
    <property type="match status" value="1"/>
</dbReference>
<comment type="similarity">
    <text evidence="1">Belongs to the glycosyl hydrolase 16 family.</text>
</comment>
<dbReference type="InterPro" id="IPR000757">
    <property type="entry name" value="Beta-glucanase-like"/>
</dbReference>
<protein>
    <submittedName>
        <fullName evidence="4">Glycoside hydrolase family 16 protein</fullName>
    </submittedName>
</protein>
<keyword evidence="2" id="KW-0732">Signal</keyword>
<dbReference type="GO" id="GO:0016787">
    <property type="term" value="F:hydrolase activity"/>
    <property type="evidence" value="ECO:0007669"/>
    <property type="project" value="UniProtKB-KW"/>
</dbReference>
<dbReference type="GeneID" id="94373636"/>
<evidence type="ECO:0000313" key="4">
    <source>
        <dbReference type="EMBL" id="QYC10463.1"/>
    </source>
</evidence>
<evidence type="ECO:0000313" key="5">
    <source>
        <dbReference type="Proteomes" id="UP000824334"/>
    </source>
</evidence>
<feature type="chain" id="PRO_5046798782" evidence="2">
    <location>
        <begin position="21"/>
        <end position="270"/>
    </location>
</feature>
<keyword evidence="5" id="KW-1185">Reference proteome</keyword>
<feature type="domain" description="GH16" evidence="3">
    <location>
        <begin position="32"/>
        <end position="270"/>
    </location>
</feature>
<proteinExistence type="inferred from homology"/>
<dbReference type="Pfam" id="PF00722">
    <property type="entry name" value="Glyco_hydro_16"/>
    <property type="match status" value="1"/>
</dbReference>
<dbReference type="Proteomes" id="UP000824334">
    <property type="component" value="Chromosome"/>
</dbReference>
<accession>A0ABX8TGV7</accession>
<evidence type="ECO:0000256" key="1">
    <source>
        <dbReference type="ARBA" id="ARBA00006865"/>
    </source>
</evidence>
<reference evidence="4 5" key="1">
    <citation type="submission" date="2021-07" db="EMBL/GenBank/DDBJ databases">
        <title>Isolation and characterization of bacteria from a gold mining with a capacity of golden bioaccumulation.</title>
        <authorList>
            <person name="Yang X.J."/>
        </authorList>
    </citation>
    <scope>NUCLEOTIDE SEQUENCE [LARGE SCALE GENOMIC DNA]</scope>
    <source>
        <strain evidence="4 5">Au29</strain>
    </source>
</reference>
<evidence type="ECO:0000259" key="3">
    <source>
        <dbReference type="PROSITE" id="PS51762"/>
    </source>
</evidence>
<dbReference type="PROSITE" id="PS51762">
    <property type="entry name" value="GH16_2"/>
    <property type="match status" value="1"/>
</dbReference>
<gene>
    <name evidence="4" type="ORF">KWG56_00060</name>
</gene>
<dbReference type="RefSeq" id="WP_219353227.1">
    <property type="nucleotide sequence ID" value="NZ_CP080034.1"/>
</dbReference>
<dbReference type="EMBL" id="CP080034">
    <property type="protein sequence ID" value="QYC10463.1"/>
    <property type="molecule type" value="Genomic_DNA"/>
</dbReference>
<dbReference type="PANTHER" id="PTHR10963">
    <property type="entry name" value="GLYCOSYL HYDROLASE-RELATED"/>
    <property type="match status" value="1"/>
</dbReference>
<keyword evidence="4" id="KW-0378">Hydrolase</keyword>
<evidence type="ECO:0000256" key="2">
    <source>
        <dbReference type="SAM" id="SignalP"/>
    </source>
</evidence>
<name>A0ABX8TGV7_9CAUL</name>
<feature type="signal peptide" evidence="2">
    <location>
        <begin position="1"/>
        <end position="20"/>
    </location>
</feature>
<organism evidence="4 5">
    <name type="scientific">Brevundimonas nasdae</name>
    <dbReference type="NCBI Taxonomy" id="172043"/>
    <lineage>
        <taxon>Bacteria</taxon>
        <taxon>Pseudomonadati</taxon>
        <taxon>Pseudomonadota</taxon>
        <taxon>Alphaproteobacteria</taxon>
        <taxon>Caulobacterales</taxon>
        <taxon>Caulobacteraceae</taxon>
        <taxon>Brevundimonas</taxon>
    </lineage>
</organism>
<dbReference type="CDD" id="cd08023">
    <property type="entry name" value="GH16_laminarinase_like"/>
    <property type="match status" value="1"/>
</dbReference>
<sequence>MITGLIASLMLAGAPAQATAPAGHVLVWADEFDQDGLPDPSRWTYDASRNREGWHNNEAQYYAVERLENARVENGRLILTARRETLSDAPDWGGQAYTSARLLSTAPGWTYGLIEVRAKLPCGRGTWPAIWMLPTQPSGWPLGGEIDIMEHVGHAPGAIHGTVHTQAYNHVAKTERGGAVQIDDACQTFHRYQVQWRPEAVTFMVDDQPYYSFANDGEGRPETWPFDKPFRLILNIAVGGDWGGAQGIDDDALPQTMEVDYVRVFQPVTP</sequence>
<dbReference type="InterPro" id="IPR050546">
    <property type="entry name" value="Glycosyl_Hydrlase_16"/>
</dbReference>